<comment type="caution">
    <text evidence="9">The sequence shown here is derived from an EMBL/GenBank/DDBJ whole genome shotgun (WGS) entry which is preliminary data.</text>
</comment>
<feature type="signal peptide" evidence="5">
    <location>
        <begin position="1"/>
        <end position="33"/>
    </location>
</feature>
<dbReference type="GO" id="GO:0016837">
    <property type="term" value="F:carbon-oxygen lyase activity, acting on polysaccharides"/>
    <property type="evidence" value="ECO:0007669"/>
    <property type="project" value="UniProtKB-ARBA"/>
</dbReference>
<comment type="similarity">
    <text evidence="1">Belongs to the polysaccharide lyase 8 family.</text>
</comment>
<dbReference type="Gene3D" id="2.60.120.560">
    <property type="entry name" value="Exo-inulinase, domain 1"/>
    <property type="match status" value="1"/>
</dbReference>
<dbReference type="CDD" id="cd01083">
    <property type="entry name" value="GAG_Lyase"/>
    <property type="match status" value="1"/>
</dbReference>
<evidence type="ECO:0000313" key="10">
    <source>
        <dbReference type="Proteomes" id="UP000637643"/>
    </source>
</evidence>
<organism evidence="9 10">
    <name type="scientific">Paenibacillus albidus</name>
    <dbReference type="NCBI Taxonomy" id="2041023"/>
    <lineage>
        <taxon>Bacteria</taxon>
        <taxon>Bacillati</taxon>
        <taxon>Bacillota</taxon>
        <taxon>Bacilli</taxon>
        <taxon>Bacillales</taxon>
        <taxon>Paenibacillaceae</taxon>
        <taxon>Paenibacillus</taxon>
    </lineage>
</organism>
<gene>
    <name evidence="9" type="ORF">GCM10010912_39560</name>
</gene>
<keyword evidence="10" id="KW-1185">Reference proteome</keyword>
<dbReference type="GO" id="GO:0030246">
    <property type="term" value="F:carbohydrate binding"/>
    <property type="evidence" value="ECO:0007669"/>
    <property type="project" value="InterPro"/>
</dbReference>
<evidence type="ECO:0000256" key="1">
    <source>
        <dbReference type="ARBA" id="ARBA00006699"/>
    </source>
</evidence>
<evidence type="ECO:0000256" key="2">
    <source>
        <dbReference type="ARBA" id="ARBA00022729"/>
    </source>
</evidence>
<proteinExistence type="inferred from homology"/>
<dbReference type="InterPro" id="IPR004103">
    <property type="entry name" value="Lyase_8_C"/>
</dbReference>
<evidence type="ECO:0000256" key="4">
    <source>
        <dbReference type="PIRSR" id="PIRSR638970-1"/>
    </source>
</evidence>
<dbReference type="SUPFAM" id="SSF74650">
    <property type="entry name" value="Galactose mutarotase-like"/>
    <property type="match status" value="1"/>
</dbReference>
<feature type="domain" description="Polysaccharide lyase family 8 central" evidence="6">
    <location>
        <begin position="397"/>
        <end position="656"/>
    </location>
</feature>
<dbReference type="InterPro" id="IPR012970">
    <property type="entry name" value="Lyase_8_alpha_N"/>
</dbReference>
<dbReference type="GO" id="GO:0005576">
    <property type="term" value="C:extracellular region"/>
    <property type="evidence" value="ECO:0007669"/>
    <property type="project" value="InterPro"/>
</dbReference>
<dbReference type="InterPro" id="IPR014718">
    <property type="entry name" value="GH-type_carb-bd"/>
</dbReference>
<feature type="active site" evidence="4">
    <location>
        <position position="316"/>
    </location>
</feature>
<accession>A0A917CLU8</accession>
<feature type="domain" description="Polysaccharide lyase family 8 C-terminal" evidence="7">
    <location>
        <begin position="671"/>
        <end position="732"/>
    </location>
</feature>
<dbReference type="Pfam" id="PF02278">
    <property type="entry name" value="Lyase_8"/>
    <property type="match status" value="1"/>
</dbReference>
<evidence type="ECO:0008006" key="11">
    <source>
        <dbReference type="Google" id="ProtNLM"/>
    </source>
</evidence>
<dbReference type="AlphaFoldDB" id="A0A917CLU8"/>
<evidence type="ECO:0000256" key="3">
    <source>
        <dbReference type="ARBA" id="ARBA00023239"/>
    </source>
</evidence>
<dbReference type="PANTHER" id="PTHR38481:SF1">
    <property type="entry name" value="HYALURONATE LYASE"/>
    <property type="match status" value="1"/>
</dbReference>
<keyword evidence="3" id="KW-0456">Lyase</keyword>
<evidence type="ECO:0000259" key="6">
    <source>
        <dbReference type="Pfam" id="PF02278"/>
    </source>
</evidence>
<evidence type="ECO:0000256" key="5">
    <source>
        <dbReference type="SAM" id="SignalP"/>
    </source>
</evidence>
<dbReference type="Gene3D" id="2.70.98.10">
    <property type="match status" value="1"/>
</dbReference>
<dbReference type="SUPFAM" id="SSF49863">
    <property type="entry name" value="Hyaluronate lyase-like, C-terminal domain"/>
    <property type="match status" value="1"/>
</dbReference>
<dbReference type="InterPro" id="IPR038970">
    <property type="entry name" value="Lyase_8"/>
</dbReference>
<dbReference type="Proteomes" id="UP000637643">
    <property type="component" value="Unassembled WGS sequence"/>
</dbReference>
<dbReference type="Pfam" id="PF08124">
    <property type="entry name" value="Lyase_8_N"/>
    <property type="match status" value="1"/>
</dbReference>
<dbReference type="Gene3D" id="2.60.220.10">
    <property type="entry name" value="Polysaccharide lyase family 8-like, C-terminal"/>
    <property type="match status" value="1"/>
</dbReference>
<evidence type="ECO:0000313" key="9">
    <source>
        <dbReference type="EMBL" id="GGF90529.1"/>
    </source>
</evidence>
<reference evidence="9" key="2">
    <citation type="submission" date="2020-09" db="EMBL/GenBank/DDBJ databases">
        <authorList>
            <person name="Sun Q."/>
            <person name="Zhou Y."/>
        </authorList>
    </citation>
    <scope>NUCLEOTIDE SEQUENCE</scope>
    <source>
        <strain evidence="9">CGMCC 1.16134</strain>
    </source>
</reference>
<feature type="active site" evidence="4">
    <location>
        <position position="253"/>
    </location>
</feature>
<evidence type="ECO:0000259" key="8">
    <source>
        <dbReference type="Pfam" id="PF08124"/>
    </source>
</evidence>
<name>A0A917CLU8_9BACL</name>
<dbReference type="RefSeq" id="WP_189027902.1">
    <property type="nucleotide sequence ID" value="NZ_BMKR01000017.1"/>
</dbReference>
<dbReference type="EMBL" id="BMKR01000017">
    <property type="protein sequence ID" value="GGF90529.1"/>
    <property type="molecule type" value="Genomic_DNA"/>
</dbReference>
<dbReference type="InterPro" id="IPR008929">
    <property type="entry name" value="Chondroitin_lyas"/>
</dbReference>
<evidence type="ECO:0000259" key="7">
    <source>
        <dbReference type="Pfam" id="PF02884"/>
    </source>
</evidence>
<reference evidence="9" key="1">
    <citation type="journal article" date="2014" name="Int. J. Syst. Evol. Microbiol.">
        <title>Complete genome sequence of Corynebacterium casei LMG S-19264T (=DSM 44701T), isolated from a smear-ripened cheese.</title>
        <authorList>
            <consortium name="US DOE Joint Genome Institute (JGI-PGF)"/>
            <person name="Walter F."/>
            <person name="Albersmeier A."/>
            <person name="Kalinowski J."/>
            <person name="Ruckert C."/>
        </authorList>
    </citation>
    <scope>NUCLEOTIDE SEQUENCE</scope>
    <source>
        <strain evidence="9">CGMCC 1.16134</strain>
    </source>
</reference>
<dbReference type="SUPFAM" id="SSF48230">
    <property type="entry name" value="Chondroitin AC/alginate lyase"/>
    <property type="match status" value="1"/>
</dbReference>
<keyword evidence="2 5" id="KW-0732">Signal</keyword>
<sequence length="1000" mass="107292">MYLKNGTIRKTGVTLFAALIWLTALLPAGGASAESPDEFDQLRDKWHLVLTGGPGAAADDSDIAAKRLEVNTKAQNYWTDLSKEADRTCLWSDLCSTNNSSHITDSYTRIKDMAIAYETPGTSLEGNPALLTDMLSALDWLHTNRYNQTAATYNNWWDWEIGTPLRLNDIMVLLYDELGSARRTNYAAAIEQFSPVVEMTGANRVWKVTIVAVRGVVVKDAAKLAAASGGLSEVFSYVVAGDGFYADGSFIQHDKYAYTGGYGLSLISDIANILYLLGDSSWEPSDPKLEHVYRWVHEAVEPFLYKGAFMDMTRGREISRAAYQDHYAGNRAVQAILMLAETAPATQAATLKSLAKEMIAADTYYPFYIHSSMFRILMAKELMNDPGVAARGALSLNHTFAGMDRTVHLGGSFGFGISMSSSRVYNFESINGENLKGWFTGDGGTYLYNNDLSHYSNDYWATVDPYRLAGTTLDTNPRLNSSGYGYLGTTSWTGGASLGGVYGAAGMELDAWGSSLTARKSWFMFDNEIIALGSGITSTDNRPIVTNVENRKLNVSGSNTFSVNGVVQPSAAGAAHSHANVQWAHLAGSVAGADIGYYFPGGAAIESQRSTRTGSWQDINQSGPNAPITRSYLSMRVNHGVSPTNGTYAYALLPGATSTQAADYAANPGFTVLSRTGAVHAVRDHSLQLTGANFWTASGGSAGGITSSGQASVLLKASLDELNIAVSDPTMSAADFLIIDLDQPVTSKLSASPGVFVTRFAPTARLYVDVRGAKGESFEAKLSLTAPPSGPGTGLDAVPDSSGRLFYDSFKYGTSEKWQPETVAASGTVPACGPAQWHVVHNSSGGFTYGPNQPAGECRSLIKGPGWTDYAIEARMQVSSLAAGSSAPNLIARYVNAQNYYRFGFGSTDSTGNGQWKIYKRAAGTWTVIATGPNTQLTAGQTYRIKTEVLGTQLKLYVDSGSGYTLQTSATDTSHPSGRAGLLTYKADSRLQEIQIRQLP</sequence>
<dbReference type="PANTHER" id="PTHR38481">
    <property type="entry name" value="HYALURONATE LYASE"/>
    <property type="match status" value="1"/>
</dbReference>
<feature type="domain" description="Polysaccharide lyase 8 N-terminal alpha-helical" evidence="8">
    <location>
        <begin position="46"/>
        <end position="356"/>
    </location>
</feature>
<dbReference type="InterPro" id="IPR011013">
    <property type="entry name" value="Gal_mutarotase_sf_dom"/>
</dbReference>
<protein>
    <recommendedName>
        <fullName evidence="11">Hyaluronate lyase</fullName>
    </recommendedName>
</protein>
<feature type="chain" id="PRO_5036999112" description="Hyaluronate lyase" evidence="5">
    <location>
        <begin position="34"/>
        <end position="1000"/>
    </location>
</feature>
<dbReference type="GO" id="GO:0005975">
    <property type="term" value="P:carbohydrate metabolic process"/>
    <property type="evidence" value="ECO:0007669"/>
    <property type="project" value="InterPro"/>
</dbReference>
<dbReference type="InterPro" id="IPR003159">
    <property type="entry name" value="Lyase_8_central_dom"/>
</dbReference>
<dbReference type="Gene3D" id="1.50.10.100">
    <property type="entry name" value="Chondroitin AC/alginate lyase"/>
    <property type="match status" value="1"/>
</dbReference>
<dbReference type="Pfam" id="PF02884">
    <property type="entry name" value="Lyase_8_C"/>
    <property type="match status" value="1"/>
</dbReference>
<feature type="active site" evidence="4">
    <location>
        <position position="262"/>
    </location>
</feature>
<dbReference type="InterPro" id="IPR011071">
    <property type="entry name" value="Lyase_8-like_C"/>
</dbReference>